<evidence type="ECO:0000313" key="1">
    <source>
        <dbReference type="EMBL" id="ARU62142.1"/>
    </source>
</evidence>
<dbReference type="SUPFAM" id="SSF55811">
    <property type="entry name" value="Nudix"/>
    <property type="match status" value="1"/>
</dbReference>
<keyword evidence="2" id="KW-1185">Reference proteome</keyword>
<sequence>MGVTWEESYTGQLRQMVGHQKLIIPSVRAMLCNEQGHALYIARRGEGSWGMPAGSSRELRFFAPEELPERIAPAIVPILRAYLKR</sequence>
<dbReference type="Proteomes" id="UP000195437">
    <property type="component" value="Chromosome"/>
</dbReference>
<dbReference type="RefSeq" id="WP_087457504.1">
    <property type="nucleotide sequence ID" value="NZ_CP021434.1"/>
</dbReference>
<dbReference type="InterPro" id="IPR015797">
    <property type="entry name" value="NUDIX_hydrolase-like_dom_sf"/>
</dbReference>
<dbReference type="KEGG" id="tum:CBW65_14890"/>
<name>A0A1Y0INI8_9BACL</name>
<dbReference type="AlphaFoldDB" id="A0A1Y0INI8"/>
<evidence type="ECO:0000313" key="2">
    <source>
        <dbReference type="Proteomes" id="UP000195437"/>
    </source>
</evidence>
<organism evidence="1 2">
    <name type="scientific">Tumebacillus avium</name>
    <dbReference type="NCBI Taxonomy" id="1903704"/>
    <lineage>
        <taxon>Bacteria</taxon>
        <taxon>Bacillati</taxon>
        <taxon>Bacillota</taxon>
        <taxon>Bacilli</taxon>
        <taxon>Bacillales</taxon>
        <taxon>Alicyclobacillaceae</taxon>
        <taxon>Tumebacillus</taxon>
    </lineage>
</organism>
<dbReference type="OrthoDB" id="9787476at2"/>
<protein>
    <recommendedName>
        <fullName evidence="3">Nudix hydrolase domain-containing protein</fullName>
    </recommendedName>
</protein>
<gene>
    <name evidence="1" type="ORF">CBW65_14890</name>
</gene>
<dbReference type="Gene3D" id="3.90.79.10">
    <property type="entry name" value="Nucleoside Triphosphate Pyrophosphohydrolase"/>
    <property type="match status" value="1"/>
</dbReference>
<proteinExistence type="predicted"/>
<evidence type="ECO:0008006" key="3">
    <source>
        <dbReference type="Google" id="ProtNLM"/>
    </source>
</evidence>
<accession>A0A1Y0INI8</accession>
<reference evidence="2" key="1">
    <citation type="submission" date="2017-05" db="EMBL/GenBank/DDBJ databases">
        <authorList>
            <person name="Sung H."/>
        </authorList>
    </citation>
    <scope>NUCLEOTIDE SEQUENCE [LARGE SCALE GENOMIC DNA]</scope>
    <source>
        <strain evidence="2">AR23208</strain>
    </source>
</reference>
<dbReference type="EMBL" id="CP021434">
    <property type="protein sequence ID" value="ARU62142.1"/>
    <property type="molecule type" value="Genomic_DNA"/>
</dbReference>